<evidence type="ECO:0000313" key="3">
    <source>
        <dbReference type="Proteomes" id="UP001190002"/>
    </source>
</evidence>
<sequence length="40" mass="4281">MVSEDNNAAVAPSALGMPHATDIESRWGLSFVTQDHNLPT</sequence>
<gene>
    <name evidence="2" type="ORF">R77569_02326</name>
    <name evidence="1" type="ORF">R77591_04943</name>
</gene>
<evidence type="ECO:0000313" key="1">
    <source>
        <dbReference type="EMBL" id="CAJ0698208.1"/>
    </source>
</evidence>
<dbReference type="EMBL" id="CAUDKV010000008">
    <property type="protein sequence ID" value="CAJ0871241.1"/>
    <property type="molecule type" value="Genomic_DNA"/>
</dbReference>
<accession>A0AAD2B158</accession>
<dbReference type="Proteomes" id="UP001190452">
    <property type="component" value="Unassembled WGS sequence"/>
</dbReference>
<reference evidence="1 4" key="1">
    <citation type="submission" date="2023-07" db="EMBL/GenBank/DDBJ databases">
        <authorList>
            <person name="Peeters C."/>
        </authorList>
    </citation>
    <scope>NUCLEOTIDE SEQUENCE</scope>
    <source>
        <strain evidence="2 4">R-77569</strain>
        <strain evidence="1">R-77591</strain>
    </source>
</reference>
<comment type="caution">
    <text evidence="1">The sequence shown here is derived from an EMBL/GenBank/DDBJ whole genome shotgun (WGS) entry which is preliminary data.</text>
</comment>
<protein>
    <submittedName>
        <fullName evidence="1">Uncharacterized protein</fullName>
    </submittedName>
</protein>
<keyword evidence="4" id="KW-1185">Reference proteome</keyword>
<name>A0AAD2B158_9RALS</name>
<organism evidence="1 3">
    <name type="scientific">Ralstonia mannitolilytica</name>
    <dbReference type="NCBI Taxonomy" id="105219"/>
    <lineage>
        <taxon>Bacteria</taxon>
        <taxon>Pseudomonadati</taxon>
        <taxon>Pseudomonadota</taxon>
        <taxon>Betaproteobacteria</taxon>
        <taxon>Burkholderiales</taxon>
        <taxon>Burkholderiaceae</taxon>
        <taxon>Ralstonia</taxon>
    </lineage>
</organism>
<evidence type="ECO:0000313" key="2">
    <source>
        <dbReference type="EMBL" id="CAJ0871241.1"/>
    </source>
</evidence>
<dbReference type="EMBL" id="CATVXE010000045">
    <property type="protein sequence ID" value="CAJ0698208.1"/>
    <property type="molecule type" value="Genomic_DNA"/>
</dbReference>
<evidence type="ECO:0000313" key="4">
    <source>
        <dbReference type="Proteomes" id="UP001190452"/>
    </source>
</evidence>
<dbReference type="Proteomes" id="UP001190002">
    <property type="component" value="Unassembled WGS sequence"/>
</dbReference>
<dbReference type="AlphaFoldDB" id="A0AAD2B158"/>
<proteinExistence type="predicted"/>